<feature type="binding site" evidence="12">
    <location>
        <position position="259"/>
    </location>
    <ligand>
        <name>substrate</name>
    </ligand>
</feature>
<feature type="binding site" evidence="13">
    <location>
        <begin position="118"/>
        <end position="120"/>
    </location>
    <ligand>
        <name>thiamine diphosphate</name>
        <dbReference type="ChEBI" id="CHEBI:58937"/>
    </ligand>
</feature>
<dbReference type="InterPro" id="IPR009014">
    <property type="entry name" value="Transketo_C/PFOR_II"/>
</dbReference>
<evidence type="ECO:0000256" key="4">
    <source>
        <dbReference type="ARBA" id="ARBA00022679"/>
    </source>
</evidence>
<dbReference type="FunFam" id="3.40.50.970:FF:000004">
    <property type="entry name" value="Transketolase"/>
    <property type="match status" value="1"/>
</dbReference>
<dbReference type="Gene3D" id="3.40.50.920">
    <property type="match status" value="1"/>
</dbReference>
<feature type="domain" description="Transketolase-like pyrimidine-binding" evidence="17">
    <location>
        <begin position="351"/>
        <end position="522"/>
    </location>
</feature>
<accession>A0A368DRU5</accession>
<dbReference type="Pfam" id="PF22613">
    <property type="entry name" value="Transketolase_C_1"/>
    <property type="match status" value="1"/>
</dbReference>
<evidence type="ECO:0000256" key="1">
    <source>
        <dbReference type="ARBA" id="ARBA00007131"/>
    </source>
</evidence>
<feature type="site" description="Important for catalytic activity" evidence="15">
    <location>
        <position position="29"/>
    </location>
</feature>
<gene>
    <name evidence="18" type="primary">tkt</name>
    <name evidence="18" type="ORF">DBW71_02420</name>
</gene>
<evidence type="ECO:0000313" key="18">
    <source>
        <dbReference type="EMBL" id="RCL73945.1"/>
    </source>
</evidence>
<feature type="binding site" evidence="13">
    <location>
        <position position="259"/>
    </location>
    <ligand>
        <name>thiamine diphosphate</name>
        <dbReference type="ChEBI" id="CHEBI:58937"/>
    </ligand>
</feature>
<feature type="binding site" evidence="14">
    <location>
        <position position="187"/>
    </location>
    <ligand>
        <name>Mg(2+)</name>
        <dbReference type="ChEBI" id="CHEBI:18420"/>
    </ligand>
</feature>
<dbReference type="InterPro" id="IPR005478">
    <property type="entry name" value="Transketolase_bac-like"/>
</dbReference>
<dbReference type="NCBIfam" id="TIGR00232">
    <property type="entry name" value="tktlase_bact"/>
    <property type="match status" value="1"/>
</dbReference>
<evidence type="ECO:0000256" key="7">
    <source>
        <dbReference type="ARBA" id="ARBA00022842"/>
    </source>
</evidence>
<dbReference type="Gene3D" id="3.40.50.970">
    <property type="match status" value="2"/>
</dbReference>
<dbReference type="InterPro" id="IPR005474">
    <property type="entry name" value="Transketolase_N"/>
</dbReference>
<dbReference type="Proteomes" id="UP000253570">
    <property type="component" value="Unassembled WGS sequence"/>
</dbReference>
<feature type="binding site" evidence="12">
    <location>
        <position position="381"/>
    </location>
    <ligand>
        <name>substrate</name>
    </ligand>
</feature>
<evidence type="ECO:0000256" key="2">
    <source>
        <dbReference type="ARBA" id="ARBA00011738"/>
    </source>
</evidence>
<feature type="binding site" evidence="12">
    <location>
        <position position="470"/>
    </location>
    <ligand>
        <name>substrate</name>
    </ligand>
</feature>
<dbReference type="GO" id="GO:0005829">
    <property type="term" value="C:cytosol"/>
    <property type="evidence" value="ECO:0007669"/>
    <property type="project" value="TreeGrafter"/>
</dbReference>
<proteinExistence type="inferred from homology"/>
<feature type="binding site" evidence="13">
    <location>
        <position position="69"/>
    </location>
    <ligand>
        <name>thiamine diphosphate</name>
        <dbReference type="ChEBI" id="CHEBI:58937"/>
    </ligand>
</feature>
<dbReference type="PANTHER" id="PTHR43522:SF2">
    <property type="entry name" value="TRANSKETOLASE 1-RELATED"/>
    <property type="match status" value="1"/>
</dbReference>
<feature type="active site" description="Proton donor" evidence="11">
    <location>
        <position position="408"/>
    </location>
</feature>
<dbReference type="InterPro" id="IPR029061">
    <property type="entry name" value="THDP-binding"/>
</dbReference>
<feature type="binding site" evidence="13">
    <location>
        <position position="434"/>
    </location>
    <ligand>
        <name>thiamine diphosphate</name>
        <dbReference type="ChEBI" id="CHEBI:58937"/>
    </ligand>
</feature>
<feature type="binding site" evidence="12">
    <location>
        <position position="517"/>
    </location>
    <ligand>
        <name>substrate</name>
    </ligand>
</feature>
<dbReference type="InterPro" id="IPR020826">
    <property type="entry name" value="Transketolase_BS"/>
</dbReference>
<evidence type="ECO:0000256" key="11">
    <source>
        <dbReference type="PIRSR" id="PIRSR605478-1"/>
    </source>
</evidence>
<evidence type="ECO:0000256" key="3">
    <source>
        <dbReference type="ARBA" id="ARBA00013152"/>
    </source>
</evidence>
<evidence type="ECO:0000259" key="17">
    <source>
        <dbReference type="SMART" id="SM00861"/>
    </source>
</evidence>
<comment type="cofactor">
    <cofactor evidence="14">
        <name>Mg(2+)</name>
        <dbReference type="ChEBI" id="CHEBI:18420"/>
    </cofactor>
    <text evidence="14">Binds 1 Mg(2+) ion per subunit. Can also utilize other divalent metal cations, such as Ca(2+), Mn(2+) and Co(2+).</text>
</comment>
<dbReference type="EC" id="2.2.1.1" evidence="3 10"/>
<dbReference type="GO" id="GO:0004802">
    <property type="term" value="F:transketolase activity"/>
    <property type="evidence" value="ECO:0007669"/>
    <property type="project" value="UniProtKB-UniRule"/>
</dbReference>
<keyword evidence="8 13" id="KW-0786">Thiamine pyrophosphate</keyword>
<comment type="similarity">
    <text evidence="1 16">Belongs to the transketolase family.</text>
</comment>
<feature type="binding site" evidence="13">
    <location>
        <position position="185"/>
    </location>
    <ligand>
        <name>thiamine diphosphate</name>
        <dbReference type="ChEBI" id="CHEBI:58937"/>
    </ligand>
</feature>
<dbReference type="SMART" id="SM00861">
    <property type="entry name" value="Transket_pyr"/>
    <property type="match status" value="1"/>
</dbReference>
<comment type="catalytic activity">
    <reaction evidence="9 16">
        <text>D-sedoheptulose 7-phosphate + D-glyceraldehyde 3-phosphate = aldehydo-D-ribose 5-phosphate + D-xylulose 5-phosphate</text>
        <dbReference type="Rhea" id="RHEA:10508"/>
        <dbReference type="ChEBI" id="CHEBI:57483"/>
        <dbReference type="ChEBI" id="CHEBI:57737"/>
        <dbReference type="ChEBI" id="CHEBI:58273"/>
        <dbReference type="ChEBI" id="CHEBI:59776"/>
        <dbReference type="EC" id="2.2.1.1"/>
    </reaction>
</comment>
<feature type="binding site" evidence="14">
    <location>
        <position position="155"/>
    </location>
    <ligand>
        <name>Mg(2+)</name>
        <dbReference type="ChEBI" id="CHEBI:18420"/>
    </ligand>
</feature>
<comment type="caution">
    <text evidence="18">The sequence shown here is derived from an EMBL/GenBank/DDBJ whole genome shotgun (WGS) entry which is preliminary data.</text>
</comment>
<keyword evidence="5 14" id="KW-0479">Metal-binding</keyword>
<evidence type="ECO:0000256" key="5">
    <source>
        <dbReference type="ARBA" id="ARBA00022723"/>
    </source>
</evidence>
<comment type="cofactor">
    <cofactor evidence="16">
        <name>Mg(2+)</name>
        <dbReference type="ChEBI" id="CHEBI:18420"/>
    </cofactor>
    <cofactor evidence="16">
        <name>Ca(2+)</name>
        <dbReference type="ChEBI" id="CHEBI:29108"/>
    </cofactor>
    <cofactor evidence="16">
        <name>Mn(2+)</name>
        <dbReference type="ChEBI" id="CHEBI:29035"/>
    </cofactor>
    <cofactor evidence="16">
        <name>Co(2+)</name>
        <dbReference type="ChEBI" id="CHEBI:48828"/>
    </cofactor>
    <text evidence="16">Binds 1 Mg(2+) ion per subunit. Can also utilize other divalent metal cations, such as Ca(2+), Mn(2+) and Co(2+).</text>
</comment>
<evidence type="ECO:0000313" key="19">
    <source>
        <dbReference type="Proteomes" id="UP000253570"/>
    </source>
</evidence>
<comment type="subunit">
    <text evidence="2 16">Homodimer.</text>
</comment>
<feature type="binding site" evidence="12">
    <location>
        <position position="458"/>
    </location>
    <ligand>
        <name>substrate</name>
    </ligand>
</feature>
<reference evidence="18 19" key="1">
    <citation type="journal article" date="2018" name="Microbiome">
        <title>Fine metagenomic profile of the Mediterranean stratified and mixed water columns revealed by assembly and recruitment.</title>
        <authorList>
            <person name="Haro-Moreno J.M."/>
            <person name="Lopez-Perez M."/>
            <person name="De La Torre J.R."/>
            <person name="Picazo A."/>
            <person name="Camacho A."/>
            <person name="Rodriguez-Valera F."/>
        </authorList>
    </citation>
    <scope>NUCLEOTIDE SEQUENCE [LARGE SCALE GENOMIC DNA]</scope>
    <source>
        <strain evidence="18">MED-G57</strain>
    </source>
</reference>
<dbReference type="InterPro" id="IPR033247">
    <property type="entry name" value="Transketolase_fam"/>
</dbReference>
<name>A0A368DRU5_9PROT</name>
<sequence length="662" mass="73205">MLKQVTHQDMSNAIRALSMDAVEAANSGHPGLPLGMADVATVLFTKFLKFDASDPQWPDRDRFVLSGGHGSMLLYSLLYLLGYKDMTLDEIKSFRQLGSKTAGHPEYGHADGIETTTGPLGQGLANAVGMALAEKLLSKKFNNIVDHKTYVMAGDGDLMEGISQEAITLAGHLKLNKLVLLFDDNNISIDGPTSKTDSTDQSKRFMASGWNVIKIDGHDERQITNALEAANNSNLPTLICCKTIIGFGSPNKQGTSGVHGAPLGNNEYELTRVNLKIEYASFQVPSPIIDKWREAGIRGLNKRKEWLLKFDSLSKNEKNLFNQHTNKNINSSVYEDLYKLKVKYIKSPQDIATRKSSEITLEVINDSCEITLGGSADLTGSNNTKTDNIKSIDITDFGGRYIHYGIREHAMGAIMNGISLHGGFIPYGGTFLIFSDYCRPSIRLAALMQQQVIYVLTHDSIGLGEDGPTHQPVEHLASLRAIPNAYVYRPASVIETIECWELILKNKSSPGLIALSRQNLKEFRVDDINSPETNMCDKGIYPIMSNSERPDYSIFASGSEVEIAIDVYQELLGLKKTVCVYSVPCLDLFYEQTQTFKNEIINKSKTNIVIEAGISQGWDRIIKDNGIFIGMSSFGASGPYKSLYKKFNITKDYIIQKINDSN</sequence>
<keyword evidence="7 14" id="KW-0460">Magnesium</keyword>
<keyword evidence="6 16" id="KW-0106">Calcium</keyword>
<evidence type="ECO:0000256" key="14">
    <source>
        <dbReference type="PIRSR" id="PIRSR605478-4"/>
    </source>
</evidence>
<feature type="site" description="Important for catalytic activity" evidence="15">
    <location>
        <position position="259"/>
    </location>
</feature>
<dbReference type="PROSITE" id="PS00801">
    <property type="entry name" value="TRANSKETOLASE_1"/>
    <property type="match status" value="1"/>
</dbReference>
<dbReference type="Pfam" id="PF02779">
    <property type="entry name" value="Transket_pyr"/>
    <property type="match status" value="1"/>
</dbReference>
<dbReference type="AlphaFoldDB" id="A0A368DRU5"/>
<dbReference type="CDD" id="cd02012">
    <property type="entry name" value="TPP_TK"/>
    <property type="match status" value="1"/>
</dbReference>
<dbReference type="FunFam" id="3.40.50.970:FF:000003">
    <property type="entry name" value="Transketolase"/>
    <property type="match status" value="1"/>
</dbReference>
<evidence type="ECO:0000256" key="15">
    <source>
        <dbReference type="PIRSR" id="PIRSR605478-5"/>
    </source>
</evidence>
<evidence type="ECO:0000256" key="13">
    <source>
        <dbReference type="PIRSR" id="PIRSR605478-3"/>
    </source>
</evidence>
<evidence type="ECO:0000256" key="6">
    <source>
        <dbReference type="ARBA" id="ARBA00022837"/>
    </source>
</evidence>
<evidence type="ECO:0000256" key="8">
    <source>
        <dbReference type="ARBA" id="ARBA00023052"/>
    </source>
</evidence>
<dbReference type="CDD" id="cd07033">
    <property type="entry name" value="TPP_PYR_DXS_TK_like"/>
    <property type="match status" value="1"/>
</dbReference>
<dbReference type="EMBL" id="QOQD01000004">
    <property type="protein sequence ID" value="RCL73945.1"/>
    <property type="molecule type" value="Genomic_DNA"/>
</dbReference>
<feature type="binding site" evidence="14">
    <location>
        <position position="185"/>
    </location>
    <ligand>
        <name>Mg(2+)</name>
        <dbReference type="ChEBI" id="CHEBI:18420"/>
    </ligand>
</feature>
<feature type="binding site" evidence="12">
    <location>
        <position position="29"/>
    </location>
    <ligand>
        <name>substrate</name>
    </ligand>
</feature>
<dbReference type="InterPro" id="IPR005475">
    <property type="entry name" value="Transketolase-like_Pyr-bd"/>
</dbReference>
<dbReference type="Pfam" id="PF00456">
    <property type="entry name" value="Transketolase_N"/>
    <property type="match status" value="1"/>
</dbReference>
<dbReference type="PANTHER" id="PTHR43522">
    <property type="entry name" value="TRANSKETOLASE"/>
    <property type="match status" value="1"/>
</dbReference>
<feature type="binding site" evidence="12">
    <location>
        <position position="354"/>
    </location>
    <ligand>
        <name>substrate</name>
    </ligand>
</feature>
<comment type="cofactor">
    <cofactor evidence="13">
        <name>thiamine diphosphate</name>
        <dbReference type="ChEBI" id="CHEBI:58937"/>
    </cofactor>
    <text evidence="13">Binds 1 thiamine pyrophosphate per subunit. During the reaction, the substrate forms a covalent intermediate with the cofactor.</text>
</comment>
<keyword evidence="4 16" id="KW-0808">Transferase</keyword>
<dbReference type="GO" id="GO:0006098">
    <property type="term" value="P:pentose-phosphate shunt"/>
    <property type="evidence" value="ECO:0007669"/>
    <property type="project" value="TreeGrafter"/>
</dbReference>
<protein>
    <recommendedName>
        <fullName evidence="3 10">Transketolase</fullName>
        <ecNumber evidence="3 10">2.2.1.1</ecNumber>
    </recommendedName>
</protein>
<dbReference type="InterPro" id="IPR055152">
    <property type="entry name" value="Transketolase-like_C_2"/>
</dbReference>
<evidence type="ECO:0000256" key="16">
    <source>
        <dbReference type="RuleBase" id="RU004996"/>
    </source>
</evidence>
<evidence type="ECO:0000256" key="10">
    <source>
        <dbReference type="NCBIfam" id="TIGR00232"/>
    </source>
</evidence>
<dbReference type="SUPFAM" id="SSF52518">
    <property type="entry name" value="Thiamin diphosphate-binding fold (THDP-binding)"/>
    <property type="match status" value="2"/>
</dbReference>
<feature type="binding site" evidence="12">
    <location>
        <position position="466"/>
    </location>
    <ligand>
        <name>substrate</name>
    </ligand>
</feature>
<feature type="binding site" evidence="13">
    <location>
        <position position="156"/>
    </location>
    <ligand>
        <name>thiamine diphosphate</name>
        <dbReference type="ChEBI" id="CHEBI:58937"/>
    </ligand>
</feature>
<dbReference type="GO" id="GO:0046872">
    <property type="term" value="F:metal ion binding"/>
    <property type="evidence" value="ECO:0007669"/>
    <property type="project" value="UniProtKB-KW"/>
</dbReference>
<dbReference type="PROSITE" id="PS00802">
    <property type="entry name" value="TRANSKETOLASE_2"/>
    <property type="match status" value="1"/>
</dbReference>
<dbReference type="InterPro" id="IPR049557">
    <property type="entry name" value="Transketolase_CS"/>
</dbReference>
<dbReference type="SUPFAM" id="SSF52922">
    <property type="entry name" value="TK C-terminal domain-like"/>
    <property type="match status" value="1"/>
</dbReference>
<organism evidence="18 19">
    <name type="scientific">PS1 clade bacterium</name>
    <dbReference type="NCBI Taxonomy" id="2175152"/>
    <lineage>
        <taxon>Bacteria</taxon>
        <taxon>Pseudomonadati</taxon>
        <taxon>Pseudomonadota</taxon>
        <taxon>Alphaproteobacteria</taxon>
        <taxon>PS1 clade</taxon>
    </lineage>
</organism>
<evidence type="ECO:0000256" key="9">
    <source>
        <dbReference type="ARBA" id="ARBA00049473"/>
    </source>
</evidence>
<comment type="function">
    <text evidence="16">Catalyzes the transfer of a two-carbon ketol group from a ketose donor to an aldose acceptor, via a covalent intermediate with the cofactor thiamine pyrophosphate.</text>
</comment>
<evidence type="ECO:0000256" key="12">
    <source>
        <dbReference type="PIRSR" id="PIRSR605478-2"/>
    </source>
</evidence>